<organism evidence="1 2">
    <name type="scientific">Entomophthora muscae</name>
    <dbReference type="NCBI Taxonomy" id="34485"/>
    <lineage>
        <taxon>Eukaryota</taxon>
        <taxon>Fungi</taxon>
        <taxon>Fungi incertae sedis</taxon>
        <taxon>Zoopagomycota</taxon>
        <taxon>Entomophthoromycotina</taxon>
        <taxon>Entomophthoromycetes</taxon>
        <taxon>Entomophthorales</taxon>
        <taxon>Entomophthoraceae</taxon>
        <taxon>Entomophthora</taxon>
    </lineage>
</organism>
<sequence length="138" mass="15266">MNKQDQTPLGDATSDKAQLTDYHLGIAKKIEALATKRGRLYFKTLKGNEVLLDTNGKYNSGKSISHLDLANKATREALMVKNTGLAKGIHNMEFDGWLTSPFGPLTLEILETMGYQLNPKPLYENSLLGLKKQINNSS</sequence>
<proteinExistence type="predicted"/>
<comment type="caution">
    <text evidence="1">The sequence shown here is derived from an EMBL/GenBank/DDBJ whole genome shotgun (WGS) entry which is preliminary data.</text>
</comment>
<dbReference type="Proteomes" id="UP001165960">
    <property type="component" value="Unassembled WGS sequence"/>
</dbReference>
<dbReference type="EMBL" id="QTSX02003586">
    <property type="protein sequence ID" value="KAJ9070217.1"/>
    <property type="molecule type" value="Genomic_DNA"/>
</dbReference>
<gene>
    <name evidence="1" type="ORF">DSO57_1010702</name>
</gene>
<name>A0ACC2T7F4_9FUNG</name>
<accession>A0ACC2T7F4</accession>
<evidence type="ECO:0000313" key="2">
    <source>
        <dbReference type="Proteomes" id="UP001165960"/>
    </source>
</evidence>
<protein>
    <submittedName>
        <fullName evidence="1">Uncharacterized protein</fullName>
    </submittedName>
</protein>
<keyword evidence="2" id="KW-1185">Reference proteome</keyword>
<evidence type="ECO:0000313" key="1">
    <source>
        <dbReference type="EMBL" id="KAJ9070217.1"/>
    </source>
</evidence>
<reference evidence="1" key="1">
    <citation type="submission" date="2022-04" db="EMBL/GenBank/DDBJ databases">
        <title>Genome of the entomopathogenic fungus Entomophthora muscae.</title>
        <authorList>
            <person name="Elya C."/>
            <person name="Lovett B.R."/>
            <person name="Lee E."/>
            <person name="Macias A.M."/>
            <person name="Hajek A.E."/>
            <person name="De Bivort B.L."/>
            <person name="Kasson M.T."/>
            <person name="De Fine Licht H.H."/>
            <person name="Stajich J.E."/>
        </authorList>
    </citation>
    <scope>NUCLEOTIDE SEQUENCE</scope>
    <source>
        <strain evidence="1">Berkeley</strain>
    </source>
</reference>